<dbReference type="InterPro" id="IPR028939">
    <property type="entry name" value="P5C_Rdtase_cat_N"/>
</dbReference>
<comment type="catalytic activity">
    <reaction evidence="4 7">
        <text>L-proline + NADP(+) = (S)-1-pyrroline-5-carboxylate + NADPH + 2 H(+)</text>
        <dbReference type="Rhea" id="RHEA:14109"/>
        <dbReference type="ChEBI" id="CHEBI:15378"/>
        <dbReference type="ChEBI" id="CHEBI:17388"/>
        <dbReference type="ChEBI" id="CHEBI:57783"/>
        <dbReference type="ChEBI" id="CHEBI:58349"/>
        <dbReference type="ChEBI" id="CHEBI:60039"/>
        <dbReference type="EC" id="1.5.1.2"/>
    </reaction>
</comment>
<name>A0A975IDC0_9SPIR</name>
<evidence type="ECO:0000256" key="2">
    <source>
        <dbReference type="ARBA" id="ARBA00022857"/>
    </source>
</evidence>
<feature type="binding site" evidence="6">
    <location>
        <begin position="12"/>
        <end position="17"/>
    </location>
    <ligand>
        <name>NADP(+)</name>
        <dbReference type="ChEBI" id="CHEBI:58349"/>
    </ligand>
</feature>
<evidence type="ECO:0000313" key="11">
    <source>
        <dbReference type="Proteomes" id="UP000671995"/>
    </source>
</evidence>
<dbReference type="InterPro" id="IPR008927">
    <property type="entry name" value="6-PGluconate_DH-like_C_sf"/>
</dbReference>
<comment type="similarity">
    <text evidence="1 4 7">Belongs to the pyrroline-5-carboxylate reductase family.</text>
</comment>
<dbReference type="Gene3D" id="3.40.50.720">
    <property type="entry name" value="NAD(P)-binding Rossmann-like Domain"/>
    <property type="match status" value="1"/>
</dbReference>
<dbReference type="InterPro" id="IPR029036">
    <property type="entry name" value="P5CR_dimer"/>
</dbReference>
<dbReference type="PANTHER" id="PTHR11645">
    <property type="entry name" value="PYRROLINE-5-CARBOXYLATE REDUCTASE"/>
    <property type="match status" value="1"/>
</dbReference>
<dbReference type="EMBL" id="CP054257">
    <property type="protein sequence ID" value="QTQ12672.1"/>
    <property type="molecule type" value="Genomic_DNA"/>
</dbReference>
<dbReference type="GO" id="GO:0005737">
    <property type="term" value="C:cytoplasm"/>
    <property type="evidence" value="ECO:0007669"/>
    <property type="project" value="UniProtKB-SubCell"/>
</dbReference>
<comment type="subcellular location">
    <subcellularLocation>
        <location evidence="4">Cytoplasm</location>
    </subcellularLocation>
</comment>
<dbReference type="HAMAP" id="MF_01925">
    <property type="entry name" value="P5C_reductase"/>
    <property type="match status" value="1"/>
</dbReference>
<feature type="domain" description="Pyrroline-5-carboxylate reductase dimerisation" evidence="9">
    <location>
        <begin position="163"/>
        <end position="267"/>
    </location>
</feature>
<evidence type="ECO:0000256" key="4">
    <source>
        <dbReference type="HAMAP-Rule" id="MF_01925"/>
    </source>
</evidence>
<evidence type="ECO:0000259" key="8">
    <source>
        <dbReference type="Pfam" id="PF03807"/>
    </source>
</evidence>
<dbReference type="FunFam" id="1.10.3730.10:FF:000001">
    <property type="entry name" value="Pyrroline-5-carboxylate reductase"/>
    <property type="match status" value="1"/>
</dbReference>
<dbReference type="AlphaFoldDB" id="A0A975IDC0"/>
<dbReference type="PANTHER" id="PTHR11645:SF0">
    <property type="entry name" value="PYRROLINE-5-CARBOXYLATE REDUCTASE 3"/>
    <property type="match status" value="1"/>
</dbReference>
<evidence type="ECO:0000256" key="6">
    <source>
        <dbReference type="PIRSR" id="PIRSR000193-1"/>
    </source>
</evidence>
<dbReference type="InterPro" id="IPR053790">
    <property type="entry name" value="P5CR-like_CS"/>
</dbReference>
<keyword evidence="4 7" id="KW-0641">Proline biosynthesis</keyword>
<evidence type="ECO:0000313" key="10">
    <source>
        <dbReference type="EMBL" id="QTQ12672.1"/>
    </source>
</evidence>
<gene>
    <name evidence="4 10" type="primary">proC</name>
    <name evidence="10" type="ORF">HRI96_10960</name>
</gene>
<dbReference type="GO" id="GO:0004735">
    <property type="term" value="F:pyrroline-5-carboxylate reductase activity"/>
    <property type="evidence" value="ECO:0007669"/>
    <property type="project" value="UniProtKB-UniRule"/>
</dbReference>
<dbReference type="InterPro" id="IPR036291">
    <property type="entry name" value="NAD(P)-bd_dom_sf"/>
</dbReference>
<evidence type="ECO:0000256" key="3">
    <source>
        <dbReference type="ARBA" id="ARBA00023002"/>
    </source>
</evidence>
<protein>
    <recommendedName>
        <fullName evidence="4 5">Pyrroline-5-carboxylate reductase</fullName>
        <shortName evidence="4">P5C reductase</shortName>
        <shortName evidence="4">P5CR</shortName>
        <ecNumber evidence="4 5">1.5.1.2</ecNumber>
    </recommendedName>
    <alternativeName>
        <fullName evidence="4">PCA reductase</fullName>
    </alternativeName>
</protein>
<keyword evidence="2 4" id="KW-0521">NADP</keyword>
<evidence type="ECO:0000256" key="7">
    <source>
        <dbReference type="RuleBase" id="RU003903"/>
    </source>
</evidence>
<dbReference type="RefSeq" id="WP_210117385.1">
    <property type="nucleotide sequence ID" value="NZ_CP054257.1"/>
</dbReference>
<keyword evidence="4" id="KW-0963">Cytoplasm</keyword>
<comment type="catalytic activity">
    <reaction evidence="4">
        <text>L-proline + NAD(+) = (S)-1-pyrroline-5-carboxylate + NADH + 2 H(+)</text>
        <dbReference type="Rhea" id="RHEA:14105"/>
        <dbReference type="ChEBI" id="CHEBI:15378"/>
        <dbReference type="ChEBI" id="CHEBI:17388"/>
        <dbReference type="ChEBI" id="CHEBI:57540"/>
        <dbReference type="ChEBI" id="CHEBI:57945"/>
        <dbReference type="ChEBI" id="CHEBI:60039"/>
        <dbReference type="EC" id="1.5.1.2"/>
    </reaction>
</comment>
<sequence length="270" mass="28471">MKDIANITIGCIGAGTMGSALLKAMTKIIRPEKIFVSSLNFENAKKFSDETGCTVCKTNTEVASFSDFLFLGVKPSVVFQVLNEIKSSLRNSSVIISMAAGIPLEKLQTAAEGFSVMRIMPNMSALVEQAITALCCSADVSADDIEVVTKLLECAGRVENVSESLMDCVTGVSGSSPAFVFMFIEALADAAVRYGMPRQQAYVYAAQTVKGAASMVLEDGRCPAALKDAVCSPAGTTIEGVACLEKNGFRSAVIEAVSVVCDKAKNLSKK</sequence>
<dbReference type="InterPro" id="IPR000304">
    <property type="entry name" value="Pyrroline-COOH_reductase"/>
</dbReference>
<evidence type="ECO:0000256" key="5">
    <source>
        <dbReference type="NCBIfam" id="TIGR00112"/>
    </source>
</evidence>
<reference evidence="10" key="2">
    <citation type="journal article" date="2021" name="Microbiol. Resour. Announc.">
        <title>Complete Genome Sequences of Three Human Oral Treponema parvum Isolates.</title>
        <authorList>
            <person name="Zeng H."/>
            <person name="Watt R.M."/>
        </authorList>
    </citation>
    <scope>NUCLEOTIDE SEQUENCE</scope>
    <source>
        <strain evidence="10">ATCC 700773</strain>
    </source>
</reference>
<dbReference type="PIRSF" id="PIRSF000193">
    <property type="entry name" value="Pyrrol-5-carb_rd"/>
    <property type="match status" value="1"/>
</dbReference>
<feature type="binding site" evidence="6">
    <location>
        <position position="59"/>
    </location>
    <ligand>
        <name>NADPH</name>
        <dbReference type="ChEBI" id="CHEBI:57783"/>
    </ligand>
</feature>
<keyword evidence="4 7" id="KW-0028">Amino-acid biosynthesis</keyword>
<reference evidence="10" key="1">
    <citation type="submission" date="2020-05" db="EMBL/GenBank/DDBJ databases">
        <authorList>
            <person name="Zeng H."/>
            <person name="Chan Y.K."/>
            <person name="Watt R.M."/>
        </authorList>
    </citation>
    <scope>NUCLEOTIDE SEQUENCE</scope>
    <source>
        <strain evidence="10">ATCC 700773</strain>
    </source>
</reference>
<dbReference type="EC" id="1.5.1.2" evidence="4 5"/>
<dbReference type="Gene3D" id="1.10.3730.10">
    <property type="entry name" value="ProC C-terminal domain-like"/>
    <property type="match status" value="1"/>
</dbReference>
<comment type="pathway">
    <text evidence="4 7">Amino-acid biosynthesis; L-proline biosynthesis; L-proline from L-glutamate 5-semialdehyde: step 1/1.</text>
</comment>
<organism evidence="10 11">
    <name type="scientific">Treponema parvum</name>
    <dbReference type="NCBI Taxonomy" id="138851"/>
    <lineage>
        <taxon>Bacteria</taxon>
        <taxon>Pseudomonadati</taxon>
        <taxon>Spirochaetota</taxon>
        <taxon>Spirochaetia</taxon>
        <taxon>Spirochaetales</taxon>
        <taxon>Treponemataceae</taxon>
        <taxon>Treponema</taxon>
    </lineage>
</organism>
<dbReference type="Pfam" id="PF03807">
    <property type="entry name" value="F420_oxidored"/>
    <property type="match status" value="1"/>
</dbReference>
<comment type="function">
    <text evidence="4">Catalyzes the reduction of 1-pyrroline-5-carboxylate (PCA) to L-proline.</text>
</comment>
<feature type="binding site" evidence="6">
    <location>
        <position position="38"/>
    </location>
    <ligand>
        <name>NADP(+)</name>
        <dbReference type="ChEBI" id="CHEBI:58349"/>
    </ligand>
</feature>
<dbReference type="Proteomes" id="UP000671995">
    <property type="component" value="Chromosome"/>
</dbReference>
<dbReference type="PROSITE" id="PS00521">
    <property type="entry name" value="P5CR"/>
    <property type="match status" value="1"/>
</dbReference>
<accession>A0A975IDC0</accession>
<feature type="domain" description="Pyrroline-5-carboxylate reductase catalytic N-terminal" evidence="8">
    <location>
        <begin position="8"/>
        <end position="101"/>
    </location>
</feature>
<keyword evidence="3 4" id="KW-0560">Oxidoreductase</keyword>
<proteinExistence type="inferred from homology"/>
<dbReference type="SUPFAM" id="SSF51735">
    <property type="entry name" value="NAD(P)-binding Rossmann-fold domains"/>
    <property type="match status" value="1"/>
</dbReference>
<dbReference type="Pfam" id="PF14748">
    <property type="entry name" value="P5CR_dimer"/>
    <property type="match status" value="1"/>
</dbReference>
<dbReference type="GO" id="GO:0055129">
    <property type="term" value="P:L-proline biosynthetic process"/>
    <property type="evidence" value="ECO:0007669"/>
    <property type="project" value="UniProtKB-UniRule"/>
</dbReference>
<dbReference type="NCBIfam" id="TIGR00112">
    <property type="entry name" value="proC"/>
    <property type="match status" value="1"/>
</dbReference>
<evidence type="ECO:0000259" key="9">
    <source>
        <dbReference type="Pfam" id="PF14748"/>
    </source>
</evidence>
<evidence type="ECO:0000256" key="1">
    <source>
        <dbReference type="ARBA" id="ARBA00005525"/>
    </source>
</evidence>
<dbReference type="SUPFAM" id="SSF48179">
    <property type="entry name" value="6-phosphogluconate dehydrogenase C-terminal domain-like"/>
    <property type="match status" value="1"/>
</dbReference>